<proteinExistence type="predicted"/>
<dbReference type="AlphaFoldDB" id="A0AB39HMN4"/>
<dbReference type="InterPro" id="IPR008910">
    <property type="entry name" value="MSC_TM_helix"/>
</dbReference>
<dbReference type="EMBL" id="CP162599">
    <property type="protein sequence ID" value="XDK33212.1"/>
    <property type="molecule type" value="Genomic_DNA"/>
</dbReference>
<organism evidence="2">
    <name type="scientific">Ornithinibacillus sp. 4-3</name>
    <dbReference type="NCBI Taxonomy" id="3231488"/>
    <lineage>
        <taxon>Bacteria</taxon>
        <taxon>Bacillati</taxon>
        <taxon>Bacillota</taxon>
        <taxon>Bacilli</taxon>
        <taxon>Bacillales</taxon>
        <taxon>Bacillaceae</taxon>
        <taxon>Ornithinibacillus</taxon>
    </lineage>
</organism>
<dbReference type="PANTHER" id="PTHR30221">
    <property type="entry name" value="SMALL-CONDUCTANCE MECHANOSENSITIVE CHANNEL"/>
    <property type="match status" value="1"/>
</dbReference>
<evidence type="ECO:0000256" key="1">
    <source>
        <dbReference type="SAM" id="Phobius"/>
    </source>
</evidence>
<keyword evidence="1" id="KW-1133">Transmembrane helix</keyword>
<feature type="transmembrane region" description="Helical" evidence="1">
    <location>
        <begin position="211"/>
        <end position="231"/>
    </location>
</feature>
<keyword evidence="1" id="KW-0812">Transmembrane</keyword>
<feature type="transmembrane region" description="Helical" evidence="1">
    <location>
        <begin position="20"/>
        <end position="40"/>
    </location>
</feature>
<name>A0AB39HMN4_9BACI</name>
<feature type="transmembrane region" description="Helical" evidence="1">
    <location>
        <begin position="178"/>
        <end position="199"/>
    </location>
</feature>
<accession>A0AB39HMN4</accession>
<dbReference type="RefSeq" id="WP_368653894.1">
    <property type="nucleotide sequence ID" value="NZ_CP162599.1"/>
</dbReference>
<reference evidence="2" key="1">
    <citation type="submission" date="2024-07" db="EMBL/GenBank/DDBJ databases">
        <title>Halotolerant mesophilic bacterium Ornithinibacillus sp. 4-3, sp. nov., isolated from soil.</title>
        <authorList>
            <person name="Sidarenka A.V."/>
            <person name="Guliayeva D.E."/>
            <person name="Leanovich S.I."/>
            <person name="Hileuskaya K.S."/>
            <person name="Akhremchuk A.E."/>
            <person name="Sikolenko M.A."/>
            <person name="Valentovich L.N."/>
        </authorList>
    </citation>
    <scope>NUCLEOTIDE SEQUENCE</scope>
    <source>
        <strain evidence="2">4-3</strain>
    </source>
</reference>
<feature type="transmembrane region" description="Helical" evidence="1">
    <location>
        <begin position="270"/>
        <end position="291"/>
    </location>
</feature>
<feature type="transmembrane region" description="Helical" evidence="1">
    <location>
        <begin position="369"/>
        <end position="390"/>
    </location>
</feature>
<feature type="transmembrane region" description="Helical" evidence="1">
    <location>
        <begin position="339"/>
        <end position="357"/>
    </location>
</feature>
<dbReference type="InterPro" id="IPR045275">
    <property type="entry name" value="MscS_archaea/bacteria_type"/>
</dbReference>
<evidence type="ECO:0000313" key="2">
    <source>
        <dbReference type="EMBL" id="XDK33212.1"/>
    </source>
</evidence>
<feature type="transmembrane region" description="Helical" evidence="1">
    <location>
        <begin position="116"/>
        <end position="136"/>
    </location>
</feature>
<protein>
    <submittedName>
        <fullName evidence="2">Mechanosensitive ion channel</fullName>
    </submittedName>
</protein>
<dbReference type="GO" id="GO:0008381">
    <property type="term" value="F:mechanosensitive monoatomic ion channel activity"/>
    <property type="evidence" value="ECO:0007669"/>
    <property type="project" value="InterPro"/>
</dbReference>
<sequence length="409" mass="44935">MFDDLTFSFESMFDSLLMELPNVIKAILLLLLAWGIAVVAKAIIQKAFVKIGVGKALTKTNLFKDEPEAENLLNQIGKLVYILVFVLFLPSVFNALNMTEVSAPISNMMSQFLNYIPNILAAAIIIIIGVFVAKLVKELFKQFFNTVKLDKLFRKVNPNQVGEEQKAQTTLSTVLSNIIYIFVLIPFVTIGLEALNIASISNPIQSVLSDVLTAIPNIFVATVLIVVGYYIGKFLGNLLTNLLQGVGISQIFKSLGFGNTTEPKFDLAKALGTLVQIFIVLFFTVEALHIINLEVLNTIGHAVIQYLPFLLSALLILGVGLFLANLVGNWIKNNTNSPLSAILIKSVIIAFAIFMTLDQLHFATSIVNKAFLLILGGLMVAFAVSFGLGGREFAKNTLEKVQRNFEKKE</sequence>
<dbReference type="Pfam" id="PF05552">
    <property type="entry name" value="MS_channel_1st_1"/>
    <property type="match status" value="4"/>
</dbReference>
<dbReference type="PANTHER" id="PTHR30221:SF1">
    <property type="entry name" value="SMALL-CONDUCTANCE MECHANOSENSITIVE CHANNEL"/>
    <property type="match status" value="1"/>
</dbReference>
<dbReference type="Gene3D" id="1.10.287.1260">
    <property type="match status" value="1"/>
</dbReference>
<dbReference type="NCBIfam" id="NF033912">
    <property type="entry name" value="msc"/>
    <property type="match status" value="1"/>
</dbReference>
<feature type="transmembrane region" description="Helical" evidence="1">
    <location>
        <begin position="79"/>
        <end position="96"/>
    </location>
</feature>
<gene>
    <name evidence="2" type="ORF">AB4Y30_02260</name>
</gene>
<keyword evidence="1" id="KW-0472">Membrane</keyword>
<feature type="transmembrane region" description="Helical" evidence="1">
    <location>
        <begin position="303"/>
        <end position="327"/>
    </location>
</feature>